<dbReference type="Proteomes" id="UP000558488">
    <property type="component" value="Unassembled WGS sequence"/>
</dbReference>
<comment type="caution">
    <text evidence="2">The sequence shown here is derived from an EMBL/GenBank/DDBJ whole genome shotgun (WGS) entry which is preliminary data.</text>
</comment>
<protein>
    <submittedName>
        <fullName evidence="2">Uncharacterized protein</fullName>
    </submittedName>
</protein>
<evidence type="ECO:0000256" key="1">
    <source>
        <dbReference type="SAM" id="MobiDB-lite"/>
    </source>
</evidence>
<dbReference type="EMBL" id="JACAGB010000132">
    <property type="protein sequence ID" value="KAF6267957.1"/>
    <property type="molecule type" value="Genomic_DNA"/>
</dbReference>
<proteinExistence type="predicted"/>
<name>A0A7J7QVZ4_PIPKU</name>
<dbReference type="AlphaFoldDB" id="A0A7J7QVZ4"/>
<reference evidence="2 3" key="1">
    <citation type="journal article" date="2020" name="Nature">
        <title>Six reference-quality genomes reveal evolution of bat adaptations.</title>
        <authorList>
            <person name="Jebb D."/>
            <person name="Huang Z."/>
            <person name="Pippel M."/>
            <person name="Hughes G.M."/>
            <person name="Lavrichenko K."/>
            <person name="Devanna P."/>
            <person name="Winkler S."/>
            <person name="Jermiin L.S."/>
            <person name="Skirmuntt E.C."/>
            <person name="Katzourakis A."/>
            <person name="Burkitt-Gray L."/>
            <person name="Ray D.A."/>
            <person name="Sullivan K.A.M."/>
            <person name="Roscito J.G."/>
            <person name="Kirilenko B.M."/>
            <person name="Davalos L.M."/>
            <person name="Corthals A.P."/>
            <person name="Power M.L."/>
            <person name="Jones G."/>
            <person name="Ransome R.D."/>
            <person name="Dechmann D.K.N."/>
            <person name="Locatelli A.G."/>
            <person name="Puechmaille S.J."/>
            <person name="Fedrigo O."/>
            <person name="Jarvis E.D."/>
            <person name="Hiller M."/>
            <person name="Vernes S.C."/>
            <person name="Myers E.W."/>
            <person name="Teeling E.C."/>
        </authorList>
    </citation>
    <scope>NUCLEOTIDE SEQUENCE [LARGE SCALE GENOMIC DNA]</scope>
    <source>
        <strain evidence="2">MPipKuh1</strain>
        <tissue evidence="2">Flight muscle</tissue>
    </source>
</reference>
<accession>A0A7J7QVZ4</accession>
<gene>
    <name evidence="2" type="ORF">mPipKuh1_008337</name>
</gene>
<keyword evidence="3" id="KW-1185">Reference proteome</keyword>
<feature type="compositionally biased region" description="Gly residues" evidence="1">
    <location>
        <begin position="95"/>
        <end position="104"/>
    </location>
</feature>
<evidence type="ECO:0000313" key="3">
    <source>
        <dbReference type="Proteomes" id="UP000558488"/>
    </source>
</evidence>
<evidence type="ECO:0000313" key="2">
    <source>
        <dbReference type="EMBL" id="KAF6267957.1"/>
    </source>
</evidence>
<feature type="region of interest" description="Disordered" evidence="1">
    <location>
        <begin position="86"/>
        <end position="153"/>
    </location>
</feature>
<organism evidence="2 3">
    <name type="scientific">Pipistrellus kuhlii</name>
    <name type="common">Kuhl's pipistrelle</name>
    <dbReference type="NCBI Taxonomy" id="59472"/>
    <lineage>
        <taxon>Eukaryota</taxon>
        <taxon>Metazoa</taxon>
        <taxon>Chordata</taxon>
        <taxon>Craniata</taxon>
        <taxon>Vertebrata</taxon>
        <taxon>Euteleostomi</taxon>
        <taxon>Mammalia</taxon>
        <taxon>Eutheria</taxon>
        <taxon>Laurasiatheria</taxon>
        <taxon>Chiroptera</taxon>
        <taxon>Yangochiroptera</taxon>
        <taxon>Vespertilionidae</taxon>
        <taxon>Pipistrellus</taxon>
    </lineage>
</organism>
<sequence>MAGTTPAPVIPHAIVHVQGEGTRGLTLASLQAPASDLGSEGVQVSPVTLSFLSEGLTVTTPQTRPQVLPTGLRCPCDTGSGVGPALRAVPTHPPGGQGPGCGPGHGPPCPRLPSPETASPAACSPVSAPSGHGGPGSVAATRGAGPARSAVRL</sequence>
<feature type="compositionally biased region" description="Low complexity" evidence="1">
    <location>
        <begin position="118"/>
        <end position="130"/>
    </location>
</feature>